<gene>
    <name evidence="5" type="ORF">HNQ41_002306</name>
</gene>
<dbReference type="PANTHER" id="PTHR43479:SF11">
    <property type="entry name" value="ACREF_ENVCD OPERON REPRESSOR-RELATED"/>
    <property type="match status" value="1"/>
</dbReference>
<dbReference type="SUPFAM" id="SSF48498">
    <property type="entry name" value="Tetracyclin repressor-like, C-terminal domain"/>
    <property type="match status" value="1"/>
</dbReference>
<keyword evidence="1" id="KW-0678">Repressor</keyword>
<evidence type="ECO:0000256" key="3">
    <source>
        <dbReference type="PROSITE-ProRule" id="PRU00335"/>
    </source>
</evidence>
<dbReference type="SUPFAM" id="SSF46689">
    <property type="entry name" value="Homeodomain-like"/>
    <property type="match status" value="1"/>
</dbReference>
<reference evidence="5 6" key="1">
    <citation type="submission" date="2020-08" db="EMBL/GenBank/DDBJ databases">
        <title>Genomic Encyclopedia of Type Strains, Phase IV (KMG-IV): sequencing the most valuable type-strain genomes for metagenomic binning, comparative biology and taxonomic classification.</title>
        <authorList>
            <person name="Goeker M."/>
        </authorList>
    </citation>
    <scope>NUCLEOTIDE SEQUENCE [LARGE SCALE GENOMIC DNA]</scope>
    <source>
        <strain evidence="5 6">DSM 24696</strain>
    </source>
</reference>
<dbReference type="Proteomes" id="UP000551878">
    <property type="component" value="Unassembled WGS sequence"/>
</dbReference>
<feature type="DNA-binding region" description="H-T-H motif" evidence="3">
    <location>
        <begin position="40"/>
        <end position="59"/>
    </location>
</feature>
<dbReference type="Gene3D" id="1.10.10.60">
    <property type="entry name" value="Homeodomain-like"/>
    <property type="match status" value="1"/>
</dbReference>
<dbReference type="RefSeq" id="WP_343043359.1">
    <property type="nucleotide sequence ID" value="NZ_JACHHB010000010.1"/>
</dbReference>
<proteinExistence type="predicted"/>
<dbReference type="Gene3D" id="1.10.357.10">
    <property type="entry name" value="Tetracycline Repressor, domain 2"/>
    <property type="match status" value="1"/>
</dbReference>
<dbReference type="InterPro" id="IPR050624">
    <property type="entry name" value="HTH-type_Tx_Regulator"/>
</dbReference>
<protein>
    <submittedName>
        <fullName evidence="5">AcrR family transcriptional regulator</fullName>
    </submittedName>
</protein>
<dbReference type="Pfam" id="PF00440">
    <property type="entry name" value="TetR_N"/>
    <property type="match status" value="1"/>
</dbReference>
<dbReference type="EMBL" id="JACHHB010000010">
    <property type="protein sequence ID" value="MBB5174112.1"/>
    <property type="molecule type" value="Genomic_DNA"/>
</dbReference>
<dbReference type="PROSITE" id="PS50977">
    <property type="entry name" value="HTH_TETR_2"/>
    <property type="match status" value="1"/>
</dbReference>
<keyword evidence="6" id="KW-1185">Reference proteome</keyword>
<dbReference type="InterPro" id="IPR041490">
    <property type="entry name" value="KstR2_TetR_C"/>
</dbReference>
<dbReference type="GO" id="GO:0003677">
    <property type="term" value="F:DNA binding"/>
    <property type="evidence" value="ECO:0007669"/>
    <property type="project" value="UniProtKB-UniRule"/>
</dbReference>
<feature type="domain" description="HTH tetR-type" evidence="4">
    <location>
        <begin position="17"/>
        <end position="77"/>
    </location>
</feature>
<comment type="caution">
    <text evidence="5">The sequence shown here is derived from an EMBL/GenBank/DDBJ whole genome shotgun (WGS) entry which is preliminary data.</text>
</comment>
<evidence type="ECO:0000256" key="1">
    <source>
        <dbReference type="ARBA" id="ARBA00022491"/>
    </source>
</evidence>
<name>A0A840QRM2_9BACI</name>
<dbReference type="InterPro" id="IPR001647">
    <property type="entry name" value="HTH_TetR"/>
</dbReference>
<evidence type="ECO:0000313" key="5">
    <source>
        <dbReference type="EMBL" id="MBB5174112.1"/>
    </source>
</evidence>
<evidence type="ECO:0000259" key="4">
    <source>
        <dbReference type="PROSITE" id="PS50977"/>
    </source>
</evidence>
<evidence type="ECO:0000313" key="6">
    <source>
        <dbReference type="Proteomes" id="UP000551878"/>
    </source>
</evidence>
<dbReference type="InterPro" id="IPR036271">
    <property type="entry name" value="Tet_transcr_reg_TetR-rel_C_sf"/>
</dbReference>
<dbReference type="PRINTS" id="PR00455">
    <property type="entry name" value="HTHTETR"/>
</dbReference>
<dbReference type="AlphaFoldDB" id="A0A840QRM2"/>
<dbReference type="Pfam" id="PF17932">
    <property type="entry name" value="TetR_C_24"/>
    <property type="match status" value="1"/>
</dbReference>
<organism evidence="5 6">
    <name type="scientific">Texcoconibacillus texcoconensis</name>
    <dbReference type="NCBI Taxonomy" id="1095777"/>
    <lineage>
        <taxon>Bacteria</taxon>
        <taxon>Bacillati</taxon>
        <taxon>Bacillota</taxon>
        <taxon>Bacilli</taxon>
        <taxon>Bacillales</taxon>
        <taxon>Bacillaceae</taxon>
        <taxon>Texcoconibacillus</taxon>
    </lineage>
</organism>
<dbReference type="PANTHER" id="PTHR43479">
    <property type="entry name" value="ACREF/ENVCD OPERON REPRESSOR-RELATED"/>
    <property type="match status" value="1"/>
</dbReference>
<keyword evidence="2 3" id="KW-0238">DNA-binding</keyword>
<accession>A0A840QRM2</accession>
<sequence length="209" mass="24682">MDKKQIPSLVKDDQLIKQRRSEMIQAAVTLFKENGFHKTTTRALAKQSGFSIGTLYEYIGSKEDILFLVCDAVYDEVIDKWERSIDENLTGYERLRQVIESYIYLMDELQDEVLVLYQESKSLPDEARAYVLEKELKMKRRLEQEIEQCTPGNIYSDKERELLCHNILVTGHMWSFRRWALASQMTIDEYVKLQVKQLLARFHDIESPF</sequence>
<evidence type="ECO:0000256" key="2">
    <source>
        <dbReference type="ARBA" id="ARBA00023125"/>
    </source>
</evidence>
<dbReference type="InterPro" id="IPR009057">
    <property type="entry name" value="Homeodomain-like_sf"/>
</dbReference>